<dbReference type="Gene3D" id="3.10.20.90">
    <property type="entry name" value="Phosphatidylinositol 3-kinase Catalytic Subunit, Chain A, domain 1"/>
    <property type="match status" value="1"/>
</dbReference>
<feature type="compositionally biased region" description="Gly residues" evidence="6">
    <location>
        <begin position="137"/>
        <end position="151"/>
    </location>
</feature>
<evidence type="ECO:0000256" key="3">
    <source>
        <dbReference type="ARBA" id="ARBA00023163"/>
    </source>
</evidence>
<dbReference type="InterPro" id="IPR000270">
    <property type="entry name" value="PB1_dom"/>
</dbReference>
<name>C1MRL0_MICPC</name>
<feature type="region of interest" description="Disordered" evidence="6">
    <location>
        <begin position="815"/>
        <end position="846"/>
    </location>
</feature>
<dbReference type="KEGG" id="mpp:MICPUCDRAFT_39571"/>
<protein>
    <submittedName>
        <fullName evidence="9">Nit2-like protein 2</fullName>
    </submittedName>
</protein>
<feature type="domain" description="PB1" evidence="8">
    <location>
        <begin position="992"/>
        <end position="1082"/>
    </location>
</feature>
<dbReference type="InterPro" id="IPR055081">
    <property type="entry name" value="NLP1-9_GAF"/>
</dbReference>
<dbReference type="STRING" id="564608.C1MRL0"/>
<dbReference type="GeneID" id="9683385"/>
<dbReference type="EMBL" id="GG663738">
    <property type="protein sequence ID" value="EEH58276.1"/>
    <property type="molecule type" value="Genomic_DNA"/>
</dbReference>
<evidence type="ECO:0000259" key="7">
    <source>
        <dbReference type="PROSITE" id="PS51519"/>
    </source>
</evidence>
<dbReference type="InterPro" id="IPR045012">
    <property type="entry name" value="NLP"/>
</dbReference>
<dbReference type="CDD" id="cd05992">
    <property type="entry name" value="PB1"/>
    <property type="match status" value="1"/>
</dbReference>
<dbReference type="PROSITE" id="PS51745">
    <property type="entry name" value="PB1"/>
    <property type="match status" value="2"/>
</dbReference>
<evidence type="ECO:0000256" key="4">
    <source>
        <dbReference type="ARBA" id="ARBA00023242"/>
    </source>
</evidence>
<feature type="compositionally biased region" description="Low complexity" evidence="6">
    <location>
        <begin position="1105"/>
        <end position="1114"/>
    </location>
</feature>
<feature type="region of interest" description="Disordered" evidence="6">
    <location>
        <begin position="702"/>
        <end position="799"/>
    </location>
</feature>
<keyword evidence="4" id="KW-0539">Nucleus</keyword>
<dbReference type="InterPro" id="IPR053793">
    <property type="entry name" value="PB1-like"/>
</dbReference>
<dbReference type="Pfam" id="PF22922">
    <property type="entry name" value="GAF_NLP"/>
    <property type="match status" value="1"/>
</dbReference>
<accession>C1MRL0</accession>
<feature type="region of interest" description="Disordered" evidence="6">
    <location>
        <begin position="586"/>
        <end position="605"/>
    </location>
</feature>
<feature type="compositionally biased region" description="Low complexity" evidence="6">
    <location>
        <begin position="940"/>
        <end position="974"/>
    </location>
</feature>
<feature type="region of interest" description="Disordered" evidence="6">
    <location>
        <begin position="175"/>
        <end position="197"/>
    </location>
</feature>
<keyword evidence="3" id="KW-0804">Transcription</keyword>
<feature type="compositionally biased region" description="Gly residues" evidence="6">
    <location>
        <begin position="754"/>
        <end position="774"/>
    </location>
</feature>
<keyword evidence="10" id="KW-1185">Reference proteome</keyword>
<dbReference type="PANTHER" id="PTHR32002">
    <property type="entry name" value="PROTEIN NLP8"/>
    <property type="match status" value="1"/>
</dbReference>
<feature type="region of interest" description="Disordered" evidence="6">
    <location>
        <begin position="1105"/>
        <end position="1133"/>
    </location>
</feature>
<dbReference type="SMART" id="SM00666">
    <property type="entry name" value="PB1"/>
    <property type="match status" value="2"/>
</dbReference>
<dbReference type="GO" id="GO:0003677">
    <property type="term" value="F:DNA binding"/>
    <property type="evidence" value="ECO:0007669"/>
    <property type="project" value="UniProtKB-KW"/>
</dbReference>
<dbReference type="eggNOG" id="ENOG502QRQ2">
    <property type="taxonomic scope" value="Eukaryota"/>
</dbReference>
<keyword evidence="1" id="KW-0805">Transcription regulation</keyword>
<feature type="region of interest" description="Disordered" evidence="6">
    <location>
        <begin position="96"/>
        <end position="156"/>
    </location>
</feature>
<evidence type="ECO:0000256" key="6">
    <source>
        <dbReference type="SAM" id="MobiDB-lite"/>
    </source>
</evidence>
<proteinExistence type="predicted"/>
<keyword evidence="2" id="KW-0238">DNA-binding</keyword>
<dbReference type="Proteomes" id="UP000001876">
    <property type="component" value="Unassembled WGS sequence"/>
</dbReference>
<dbReference type="Pfam" id="PF02042">
    <property type="entry name" value="RWP-RK"/>
    <property type="match status" value="1"/>
</dbReference>
<dbReference type="InterPro" id="IPR003035">
    <property type="entry name" value="RWP-RK_dom"/>
</dbReference>
<dbReference type="RefSeq" id="XP_003058325.1">
    <property type="nucleotide sequence ID" value="XM_003058279.1"/>
</dbReference>
<organism evidence="10">
    <name type="scientific">Micromonas pusilla (strain CCMP1545)</name>
    <name type="common">Picoplanktonic green alga</name>
    <dbReference type="NCBI Taxonomy" id="564608"/>
    <lineage>
        <taxon>Eukaryota</taxon>
        <taxon>Viridiplantae</taxon>
        <taxon>Chlorophyta</taxon>
        <taxon>Mamiellophyceae</taxon>
        <taxon>Mamiellales</taxon>
        <taxon>Mamiellaceae</taxon>
        <taxon>Micromonas</taxon>
    </lineage>
</organism>
<dbReference type="SUPFAM" id="SSF54277">
    <property type="entry name" value="CAD &amp; PB1 domains"/>
    <property type="match status" value="2"/>
</dbReference>
<dbReference type="InterPro" id="IPR017868">
    <property type="entry name" value="Filamin/ABP280_repeat-like"/>
</dbReference>
<gene>
    <name evidence="9" type="ORF">MICPUCDRAFT_39571</name>
</gene>
<feature type="compositionally biased region" description="Basic and acidic residues" evidence="6">
    <location>
        <begin position="112"/>
        <end position="128"/>
    </location>
</feature>
<feature type="domain" description="PB1" evidence="8">
    <location>
        <begin position="1143"/>
        <end position="1226"/>
    </location>
</feature>
<sequence>MPRKSAAAAPPPPSPADDVANEPDLADFLKQLVNVDDVGVGDAGGDRFLHPRGAANADAVWSDLDNLDVADPIYMSLGAGGGALGALAAADHVRERVVDSPSPASVAGANGRGERDTRKEVAENRRDSNSPASVGGEPTGSGGRGGSGGPGSSAASAVKTFEHLGETLRVLSDQLRAARRPHESVPEVGGADRTAEATQRRLASTLDDISERLDVGSLVQLFVPKLQSRTGGALVMLQTFKAFTRVKTVHREKFWKYHRMSEGFFFNLSPGGDSNLLGLPGRCFLHSRPEWTPSVCCYQPTEYPRLGCAIDCQMHSTIALPVYFDDPRVRPAMPFAVMELLLDQQVTDMGRVFDTCVGALRGNGLYTAGTDRLGTEDTMRAALGSKLSRVGEGNDVALENMCHALGFPLAQCWIPNDDGLLIAAGAPYCVKDAMAFPFRQISSQISLLGGQGPVGQVYEQGTMIWVDDVQNGSQVDWPLQHATALLGLHGACTCKIVLHQKHPRGGGGGAAGEPIEAVLEVILPSNLLIAEQQRRSVDALWNYLQNSTELRLVTGGASAATRAASQAQAARGGGAKATANANAARGGAELNSRSSDLTAAVGGDGDGAGGRAHGGNLLAGIPLPGDANAEENVPTWGVTLEILQQHFSKHLKQAAKDLGVGSTTLKRICRRYGITRWPRRSLKSKQGKLQQVLKSLYTGDGAAEASPQGGGDASLARASGGGGESAMSLGTRDSFMTDPTSGGDGANDASVHGPSGGGGWGVGVGGSLPHGGGLSPLTRHDSITSSPLSGRPACPPVGGLAGGHNLSGLKRALAADQNPWGGGGVGMPRPGNAGGRPGGDGDGVGVGKFQRGFSWHGGDVARRALHNDAETRGEWTLHGELTFAQLGGGPGRAGYPEQGAAAHPSSAWPIPGASHDRGGHHGGAGPTNEDLKDAADADADTAGARARATAAGPSGGTTTSDDGGGSSFDADSSGKTSLLSPSECAAAAGGAGVVFKASICGDGDGGGGLLRARLLGDVTRAALVDRLALCLRPRDPAEPGAGEKPGFKIKYQDDEDEWCLLSKDSDLEEAIAFAKQRRERAAASGTAADLATALGHVRLKIEGASPSPTAAASALDRRADDVPARGGGTPLSAARACGASDTTFTAKISLGDGDTMRVKLVPGMSFRDLASVVTEASGGAAARRPATPTLTYTDDADESCDLRGDADLDECRAACARSGTIRVRATFGGGGDQRLRV</sequence>
<dbReference type="PROSITE" id="PS50194">
    <property type="entry name" value="FILAMIN_REPEAT"/>
    <property type="match status" value="1"/>
</dbReference>
<dbReference type="PROSITE" id="PS51519">
    <property type="entry name" value="RWP_RK"/>
    <property type="match status" value="1"/>
</dbReference>
<feature type="domain" description="RWP-RK" evidence="7">
    <location>
        <begin position="619"/>
        <end position="705"/>
    </location>
</feature>
<feature type="compositionally biased region" description="Gly residues" evidence="6">
    <location>
        <begin position="820"/>
        <end position="846"/>
    </location>
</feature>
<dbReference type="PANTHER" id="PTHR32002:SF41">
    <property type="entry name" value="PROTEIN NLP8"/>
    <property type="match status" value="1"/>
</dbReference>
<dbReference type="Pfam" id="PF00564">
    <property type="entry name" value="PB1"/>
    <property type="match status" value="2"/>
</dbReference>
<dbReference type="AlphaFoldDB" id="C1MRL0"/>
<evidence type="ECO:0000313" key="9">
    <source>
        <dbReference type="EMBL" id="EEH58276.1"/>
    </source>
</evidence>
<feature type="region of interest" description="Disordered" evidence="6">
    <location>
        <begin position="888"/>
        <end position="980"/>
    </location>
</feature>
<feature type="region of interest" description="Disordered" evidence="6">
    <location>
        <begin position="1"/>
        <end position="21"/>
    </location>
</feature>
<evidence type="ECO:0000256" key="1">
    <source>
        <dbReference type="ARBA" id="ARBA00023015"/>
    </source>
</evidence>
<reference evidence="9 10" key="1">
    <citation type="journal article" date="2009" name="Science">
        <title>Green evolution and dynamic adaptations revealed by genomes of the marine picoeukaryotes Micromonas.</title>
        <authorList>
            <person name="Worden A.Z."/>
            <person name="Lee J.H."/>
            <person name="Mock T."/>
            <person name="Rouze P."/>
            <person name="Simmons M.P."/>
            <person name="Aerts A.L."/>
            <person name="Allen A.E."/>
            <person name="Cuvelier M.L."/>
            <person name="Derelle E."/>
            <person name="Everett M.V."/>
            <person name="Foulon E."/>
            <person name="Grimwood J."/>
            <person name="Gundlach H."/>
            <person name="Henrissat B."/>
            <person name="Napoli C."/>
            <person name="McDonald S.M."/>
            <person name="Parker M.S."/>
            <person name="Rombauts S."/>
            <person name="Salamov A."/>
            <person name="Von Dassow P."/>
            <person name="Badger J.H."/>
            <person name="Coutinho P.M."/>
            <person name="Demir E."/>
            <person name="Dubchak I."/>
            <person name="Gentemann C."/>
            <person name="Eikrem W."/>
            <person name="Gready J.E."/>
            <person name="John U."/>
            <person name="Lanier W."/>
            <person name="Lindquist E.A."/>
            <person name="Lucas S."/>
            <person name="Mayer K.F."/>
            <person name="Moreau H."/>
            <person name="Not F."/>
            <person name="Otillar R."/>
            <person name="Panaud O."/>
            <person name="Pangilinan J."/>
            <person name="Paulsen I."/>
            <person name="Piegu B."/>
            <person name="Poliakov A."/>
            <person name="Robbens S."/>
            <person name="Schmutz J."/>
            <person name="Toulza E."/>
            <person name="Wyss T."/>
            <person name="Zelensky A."/>
            <person name="Zhou K."/>
            <person name="Armbrust E.V."/>
            <person name="Bhattacharya D."/>
            <person name="Goodenough U.W."/>
            <person name="Van de Peer Y."/>
            <person name="Grigoriev I.V."/>
        </authorList>
    </citation>
    <scope>NUCLEOTIDE SEQUENCE [LARGE SCALE GENOMIC DNA]</scope>
    <source>
        <strain evidence="9 10">CCMP1545</strain>
    </source>
</reference>
<evidence type="ECO:0000259" key="8">
    <source>
        <dbReference type="PROSITE" id="PS51745"/>
    </source>
</evidence>
<dbReference type="GO" id="GO:0003700">
    <property type="term" value="F:DNA-binding transcription factor activity"/>
    <property type="evidence" value="ECO:0007669"/>
    <property type="project" value="InterPro"/>
</dbReference>
<evidence type="ECO:0000256" key="5">
    <source>
        <dbReference type="PROSITE-ProRule" id="PRU00087"/>
    </source>
</evidence>
<evidence type="ECO:0000256" key="2">
    <source>
        <dbReference type="ARBA" id="ARBA00023125"/>
    </source>
</evidence>
<dbReference type="OMA" id="EDDEWCA"/>
<feature type="repeat" description="Filamin" evidence="5">
    <location>
        <begin position="708"/>
        <end position="756"/>
    </location>
</feature>
<dbReference type="OrthoDB" id="6270329at2759"/>
<evidence type="ECO:0000313" key="10">
    <source>
        <dbReference type="Proteomes" id="UP000001876"/>
    </source>
</evidence>